<dbReference type="InterPro" id="IPR050953">
    <property type="entry name" value="N4_N6_ade-DNA_methylase"/>
</dbReference>
<dbReference type="GO" id="GO:0009007">
    <property type="term" value="F:site-specific DNA-methyltransferase (adenine-specific) activity"/>
    <property type="evidence" value="ECO:0007669"/>
    <property type="project" value="UniProtKB-EC"/>
</dbReference>
<dbReference type="InterPro" id="IPR046816">
    <property type="entry name" value="MmeI_Mtase"/>
</dbReference>
<dbReference type="PANTHER" id="PTHR33841">
    <property type="entry name" value="DNA METHYLTRANSFERASE YEEA-RELATED"/>
    <property type="match status" value="1"/>
</dbReference>
<keyword evidence="2 8" id="KW-0489">Methyltransferase</keyword>
<dbReference type="GO" id="GO:0032259">
    <property type="term" value="P:methylation"/>
    <property type="evidence" value="ECO:0007669"/>
    <property type="project" value="UniProtKB-KW"/>
</dbReference>
<reference evidence="8 9" key="1">
    <citation type="submission" date="2019-10" db="EMBL/GenBank/DDBJ databases">
        <title>A soil myxobacterium in the family Polyangiaceae.</title>
        <authorList>
            <person name="Li Y."/>
            <person name="Wang J."/>
        </authorList>
    </citation>
    <scope>NUCLEOTIDE SEQUENCE [LARGE SCALE GENOMIC DNA]</scope>
    <source>
        <strain evidence="8 9">DSM 14734</strain>
    </source>
</reference>
<keyword evidence="3" id="KW-0808">Transferase</keyword>
<dbReference type="InterPro" id="IPR046820">
    <property type="entry name" value="MmeI_TRD"/>
</dbReference>
<comment type="catalytic activity">
    <reaction evidence="4">
        <text>a 2'-deoxyadenosine in DNA + S-adenosyl-L-methionine = an N(6)-methyl-2'-deoxyadenosine in DNA + S-adenosyl-L-homocysteine + H(+)</text>
        <dbReference type="Rhea" id="RHEA:15197"/>
        <dbReference type="Rhea" id="RHEA-COMP:12418"/>
        <dbReference type="Rhea" id="RHEA-COMP:12419"/>
        <dbReference type="ChEBI" id="CHEBI:15378"/>
        <dbReference type="ChEBI" id="CHEBI:57856"/>
        <dbReference type="ChEBI" id="CHEBI:59789"/>
        <dbReference type="ChEBI" id="CHEBI:90615"/>
        <dbReference type="ChEBI" id="CHEBI:90616"/>
        <dbReference type="EC" id="2.1.1.72"/>
    </reaction>
</comment>
<feature type="domain" description="MmeI-like C-terminal" evidence="6">
    <location>
        <begin position="530"/>
        <end position="601"/>
    </location>
</feature>
<keyword evidence="9" id="KW-1185">Reference proteome</keyword>
<feature type="domain" description="MmeI-like DNA-methyltransferase" evidence="7">
    <location>
        <begin position="60"/>
        <end position="140"/>
    </location>
</feature>
<organism evidence="8 9">
    <name type="scientific">Polyangium spumosum</name>
    <dbReference type="NCBI Taxonomy" id="889282"/>
    <lineage>
        <taxon>Bacteria</taxon>
        <taxon>Pseudomonadati</taxon>
        <taxon>Myxococcota</taxon>
        <taxon>Polyangia</taxon>
        <taxon>Polyangiales</taxon>
        <taxon>Polyangiaceae</taxon>
        <taxon>Polyangium</taxon>
    </lineage>
</organism>
<gene>
    <name evidence="8" type="ORF">GF068_17305</name>
</gene>
<dbReference type="PROSITE" id="PS00092">
    <property type="entry name" value="N6_MTASE"/>
    <property type="match status" value="1"/>
</dbReference>
<evidence type="ECO:0000259" key="6">
    <source>
        <dbReference type="Pfam" id="PF20467"/>
    </source>
</evidence>
<evidence type="ECO:0000313" key="9">
    <source>
        <dbReference type="Proteomes" id="UP000440224"/>
    </source>
</evidence>
<evidence type="ECO:0000259" key="7">
    <source>
        <dbReference type="Pfam" id="PF20473"/>
    </source>
</evidence>
<dbReference type="InterPro" id="IPR046818">
    <property type="entry name" value="MmeI_C"/>
</dbReference>
<dbReference type="RefSeq" id="WP_153820464.1">
    <property type="nucleotide sequence ID" value="NZ_WJIE01000004.1"/>
</dbReference>
<dbReference type="Pfam" id="PF20473">
    <property type="entry name" value="MmeI_Mtase"/>
    <property type="match status" value="2"/>
</dbReference>
<comment type="caution">
    <text evidence="8">The sequence shown here is derived from an EMBL/GenBank/DDBJ whole genome shotgun (WGS) entry which is preliminary data.</text>
</comment>
<dbReference type="OrthoDB" id="9761012at2"/>
<dbReference type="Gene3D" id="3.40.50.150">
    <property type="entry name" value="Vaccinia Virus protein VP39"/>
    <property type="match status" value="1"/>
</dbReference>
<dbReference type="PANTHER" id="PTHR33841:SF1">
    <property type="entry name" value="DNA METHYLTRANSFERASE A"/>
    <property type="match status" value="1"/>
</dbReference>
<dbReference type="Proteomes" id="UP000440224">
    <property type="component" value="Unassembled WGS sequence"/>
</dbReference>
<evidence type="ECO:0000256" key="2">
    <source>
        <dbReference type="ARBA" id="ARBA00022603"/>
    </source>
</evidence>
<dbReference type="PRINTS" id="PR00507">
    <property type="entry name" value="N12N6MTFRASE"/>
</dbReference>
<dbReference type="InterPro" id="IPR002052">
    <property type="entry name" value="DNA_methylase_N6_adenine_CS"/>
</dbReference>
<dbReference type="Pfam" id="PF20467">
    <property type="entry name" value="MmeI_C"/>
    <property type="match status" value="1"/>
</dbReference>
<feature type="domain" description="MmeI-like DNA-methyltransferase" evidence="7">
    <location>
        <begin position="152"/>
        <end position="298"/>
    </location>
</feature>
<dbReference type="GO" id="GO:0003676">
    <property type="term" value="F:nucleic acid binding"/>
    <property type="evidence" value="ECO:0007669"/>
    <property type="project" value="InterPro"/>
</dbReference>
<sequence>MAAGRANLQPAVTVTPERVEETMSAAERRRLGVHYTNEAFVLRTIRPLFVDELEATLAQADSVDALRAFVERLAGLRLLDPSCGAGHFLVVAYRELRRLEGEALRRASDRGAALARRVRLDQVCGIEIDPRAAEAARLALEAEAGAEGGAPRIVVGNALRIDWNEVLPAARASFVLGNPPFVGTAWMSPEQQEDRRLAFEGLDTRGLHAGRLDYAAAFFARAVAYGEDHPVRFAFVATNSLTQGEQARCLGPLLGRYGYRIDFAHRSFPWASDSKGKAKVHVVVIGFSRRKAGPLRLFDSPDPRGAPVERPATNINVYLADGPDVIPRKRNTPLGSGYPPGTKGNQPTDGGHLVVEPEDHAAVMADPIARRYVRRYLQASELLWDEPRFCLWLEGASPEERASSPLLQRRIEAVRRARLASRTPSVRALADTPWLFTQLRQPRVRYLALPEVSSENRRVIPAAFLEPEVIAGNKLITFPGADAWLFGILQSSMWMAWVRAVAGRMKSDISLAPHLTYCTFPFPEPDAEGRRRVEAKARGVLDTRRGFPGKSLGELYDPRGMPEALARAHDELDREVEALFDAGKPFETDADRLAVLFTRYAARAGEAAFTAGCPKRGGRVTARTVP</sequence>
<dbReference type="InterPro" id="IPR029063">
    <property type="entry name" value="SAM-dependent_MTases_sf"/>
</dbReference>
<dbReference type="SUPFAM" id="SSF53335">
    <property type="entry name" value="S-adenosyl-L-methionine-dependent methyltransferases"/>
    <property type="match status" value="1"/>
</dbReference>
<name>A0A6N7PU97_9BACT</name>
<evidence type="ECO:0000313" key="8">
    <source>
        <dbReference type="EMBL" id="MRG93654.1"/>
    </source>
</evidence>
<proteinExistence type="predicted"/>
<protein>
    <recommendedName>
        <fullName evidence="1">site-specific DNA-methyltransferase (adenine-specific)</fullName>
        <ecNumber evidence="1">2.1.1.72</ecNumber>
    </recommendedName>
</protein>
<dbReference type="EC" id="2.1.1.72" evidence="1"/>
<evidence type="ECO:0000259" key="5">
    <source>
        <dbReference type="Pfam" id="PF20466"/>
    </source>
</evidence>
<feature type="domain" description="MmeI-like target recognition" evidence="5">
    <location>
        <begin position="322"/>
        <end position="524"/>
    </location>
</feature>
<dbReference type="Pfam" id="PF20466">
    <property type="entry name" value="MmeI_TRD"/>
    <property type="match status" value="1"/>
</dbReference>
<evidence type="ECO:0000256" key="3">
    <source>
        <dbReference type="ARBA" id="ARBA00022679"/>
    </source>
</evidence>
<dbReference type="AlphaFoldDB" id="A0A6N7PU97"/>
<dbReference type="EMBL" id="WJIE01000004">
    <property type="protein sequence ID" value="MRG93654.1"/>
    <property type="molecule type" value="Genomic_DNA"/>
</dbReference>
<evidence type="ECO:0000256" key="1">
    <source>
        <dbReference type="ARBA" id="ARBA00011900"/>
    </source>
</evidence>
<evidence type="ECO:0000256" key="4">
    <source>
        <dbReference type="ARBA" id="ARBA00047942"/>
    </source>
</evidence>
<accession>A0A6N7PU97</accession>